<dbReference type="Pfam" id="PF00535">
    <property type="entry name" value="Glycos_transf_2"/>
    <property type="match status" value="1"/>
</dbReference>
<dbReference type="Proteomes" id="UP000323664">
    <property type="component" value="Unassembled WGS sequence"/>
</dbReference>
<dbReference type="InterPro" id="IPR001173">
    <property type="entry name" value="Glyco_trans_2-like"/>
</dbReference>
<evidence type="ECO:0000313" key="4">
    <source>
        <dbReference type="EMBL" id="KAA8785109.1"/>
    </source>
</evidence>
<feature type="domain" description="Galactosyltransferase C-terminal" evidence="3">
    <location>
        <begin position="182"/>
        <end position="232"/>
    </location>
</feature>
<reference evidence="4 5" key="1">
    <citation type="journal article" date="2019" name="J. Ind. Microbiol. Biotechnol.">
        <title>Paenibacillus amylolyticus 27C64 has a diverse set of carbohydrate-active enzymes and complete pectin deconstruction system.</title>
        <authorList>
            <person name="Keggi C."/>
            <person name="Doran-Peterson J."/>
        </authorList>
    </citation>
    <scope>NUCLEOTIDE SEQUENCE [LARGE SCALE GENOMIC DNA]</scope>
    <source>
        <strain evidence="4 5">27C64</strain>
    </source>
</reference>
<dbReference type="InterPro" id="IPR050834">
    <property type="entry name" value="Glycosyltransf_2"/>
</dbReference>
<dbReference type="SUPFAM" id="SSF53448">
    <property type="entry name" value="Nucleotide-diphospho-sugar transferases"/>
    <property type="match status" value="1"/>
</dbReference>
<dbReference type="PANTHER" id="PTHR43685:SF2">
    <property type="entry name" value="GLYCOSYLTRANSFERASE 2-LIKE DOMAIN-CONTAINING PROTEIN"/>
    <property type="match status" value="1"/>
</dbReference>
<evidence type="ECO:0000256" key="1">
    <source>
        <dbReference type="ARBA" id="ARBA00022679"/>
    </source>
</evidence>
<dbReference type="AlphaFoldDB" id="A0A5M9WUH5"/>
<evidence type="ECO:0000313" key="5">
    <source>
        <dbReference type="Proteomes" id="UP000323664"/>
    </source>
</evidence>
<organism evidence="4 5">
    <name type="scientific">Paenibacillus amylolyticus</name>
    <dbReference type="NCBI Taxonomy" id="1451"/>
    <lineage>
        <taxon>Bacteria</taxon>
        <taxon>Bacillati</taxon>
        <taxon>Bacillota</taxon>
        <taxon>Bacilli</taxon>
        <taxon>Bacillales</taxon>
        <taxon>Paenibacillaceae</taxon>
        <taxon>Paenibacillus</taxon>
    </lineage>
</organism>
<evidence type="ECO:0000259" key="2">
    <source>
        <dbReference type="Pfam" id="PF00535"/>
    </source>
</evidence>
<name>A0A5M9WUH5_PAEAM</name>
<proteinExistence type="predicted"/>
<dbReference type="EMBL" id="RIAS01000007">
    <property type="protein sequence ID" value="KAA8785109.1"/>
    <property type="molecule type" value="Genomic_DNA"/>
</dbReference>
<accession>A0A5M9WUH5</accession>
<gene>
    <name evidence="4" type="ORF">EC604_14790</name>
</gene>
<dbReference type="PANTHER" id="PTHR43685">
    <property type="entry name" value="GLYCOSYLTRANSFERASE"/>
    <property type="match status" value="1"/>
</dbReference>
<sequence>MIKGVTVIIPTYNHSDLLERTLVCLKHQEADISLFEVIVCDDGSSDDTKEVACSFESDLDLRYCYQKDLGFRAGTARNMGLHLAKHEICVYLDTGVLIGADLILNVIQFHDLHEHTIGLGTVHGMNQKDHQHPLAKYLQSIASSEHPEACLRNPMLKAYPDSRQTQFDFYENDLDRSSAPWSMFWTSMVSVETFLLRQVGGFDESFHGWGHEDLELGYRLWKAGLHFRSDPSLRALHLPHEQFNPVQMTSRKNHLHFVKLHQELPVELSYVNENFIFEMLLGQLNVADQYLPQNYDDLDPNLLGSHEEGRRLAVGYITPAFASRLNITDVFACNQRNAEIIRTQRPDVHTAFKAGFVNFCEDNMYQTVIITDVWKVIPITLLIVLLDDMLRIAKRVYLLDTADLELDKLPIVGELLPTGFHAESIASAGKTEVYAITRLVQQLHVEVNNL</sequence>
<dbReference type="Pfam" id="PF02709">
    <property type="entry name" value="Glyco_transf_7C"/>
    <property type="match status" value="1"/>
</dbReference>
<dbReference type="Gene3D" id="3.90.550.10">
    <property type="entry name" value="Spore Coat Polysaccharide Biosynthesis Protein SpsA, Chain A"/>
    <property type="match status" value="1"/>
</dbReference>
<comment type="caution">
    <text evidence="4">The sequence shown here is derived from an EMBL/GenBank/DDBJ whole genome shotgun (WGS) entry which is preliminary data.</text>
</comment>
<dbReference type="GO" id="GO:0016740">
    <property type="term" value="F:transferase activity"/>
    <property type="evidence" value="ECO:0007669"/>
    <property type="project" value="UniProtKB-KW"/>
</dbReference>
<dbReference type="InterPro" id="IPR027791">
    <property type="entry name" value="Galactosyl_T_C"/>
</dbReference>
<keyword evidence="1 4" id="KW-0808">Transferase</keyword>
<evidence type="ECO:0000259" key="3">
    <source>
        <dbReference type="Pfam" id="PF02709"/>
    </source>
</evidence>
<feature type="domain" description="Glycosyltransferase 2-like" evidence="2">
    <location>
        <begin position="6"/>
        <end position="132"/>
    </location>
</feature>
<dbReference type="InterPro" id="IPR029044">
    <property type="entry name" value="Nucleotide-diphossugar_trans"/>
</dbReference>
<dbReference type="OrthoDB" id="9812302at2"/>
<protein>
    <submittedName>
        <fullName evidence="4">Glycosyltransferase</fullName>
    </submittedName>
</protein>